<feature type="region of interest" description="Disordered" evidence="1">
    <location>
        <begin position="48"/>
        <end position="78"/>
    </location>
</feature>
<protein>
    <submittedName>
        <fullName evidence="2">Uncharacterized protein</fullName>
    </submittedName>
</protein>
<evidence type="ECO:0000313" key="2">
    <source>
        <dbReference type="EMBL" id="OPJ81861.1"/>
    </source>
</evidence>
<organism evidence="2 3">
    <name type="scientific">Patagioenas fasciata monilis</name>
    <dbReference type="NCBI Taxonomy" id="372326"/>
    <lineage>
        <taxon>Eukaryota</taxon>
        <taxon>Metazoa</taxon>
        <taxon>Chordata</taxon>
        <taxon>Craniata</taxon>
        <taxon>Vertebrata</taxon>
        <taxon>Euteleostomi</taxon>
        <taxon>Archelosauria</taxon>
        <taxon>Archosauria</taxon>
        <taxon>Dinosauria</taxon>
        <taxon>Saurischia</taxon>
        <taxon>Theropoda</taxon>
        <taxon>Coelurosauria</taxon>
        <taxon>Aves</taxon>
        <taxon>Neognathae</taxon>
        <taxon>Neoaves</taxon>
        <taxon>Columbimorphae</taxon>
        <taxon>Columbiformes</taxon>
        <taxon>Columbidae</taxon>
        <taxon>Patagioenas</taxon>
    </lineage>
</organism>
<sequence length="93" mass="9795">MPRAALGEKLREHLDGQNLSDVTTQVCIRQLKYQGLDDTLQKTSEAGSVTTSLTDLPNAALPGSTSESATGELSVGTSSRSAFCWAALEAIIL</sequence>
<accession>A0A1V4KBY2</accession>
<dbReference type="Proteomes" id="UP000190648">
    <property type="component" value="Unassembled WGS sequence"/>
</dbReference>
<reference evidence="2 3" key="1">
    <citation type="submission" date="2016-02" db="EMBL/GenBank/DDBJ databases">
        <title>Band-tailed pigeon sequencing and assembly.</title>
        <authorList>
            <person name="Soares A.E."/>
            <person name="Novak B.J."/>
            <person name="Rice E.S."/>
            <person name="O'Connell B."/>
            <person name="Chang D."/>
            <person name="Weber S."/>
            <person name="Shapiro B."/>
        </authorList>
    </citation>
    <scope>NUCLEOTIDE SEQUENCE [LARGE SCALE GENOMIC DNA]</scope>
    <source>
        <strain evidence="2">BTP2013</strain>
        <tissue evidence="2">Blood</tissue>
    </source>
</reference>
<keyword evidence="3" id="KW-1185">Reference proteome</keyword>
<dbReference type="AlphaFoldDB" id="A0A1V4KBY2"/>
<evidence type="ECO:0000256" key="1">
    <source>
        <dbReference type="SAM" id="MobiDB-lite"/>
    </source>
</evidence>
<evidence type="ECO:0000313" key="3">
    <source>
        <dbReference type="Proteomes" id="UP000190648"/>
    </source>
</evidence>
<name>A0A1V4KBY2_PATFA</name>
<feature type="compositionally biased region" description="Polar residues" evidence="1">
    <location>
        <begin position="63"/>
        <end position="78"/>
    </location>
</feature>
<gene>
    <name evidence="2" type="ORF">AV530_014396</name>
</gene>
<dbReference type="EMBL" id="LSYS01003958">
    <property type="protein sequence ID" value="OPJ81861.1"/>
    <property type="molecule type" value="Genomic_DNA"/>
</dbReference>
<proteinExistence type="predicted"/>
<comment type="caution">
    <text evidence="2">The sequence shown here is derived from an EMBL/GenBank/DDBJ whole genome shotgun (WGS) entry which is preliminary data.</text>
</comment>